<keyword evidence="6" id="KW-0560">Oxidoreductase</keyword>
<dbReference type="PANTHER" id="PTHR30521">
    <property type="entry name" value="DEFERROCHELATASE/PEROXIDASE"/>
    <property type="match status" value="1"/>
</dbReference>
<dbReference type="PROSITE" id="PS51404">
    <property type="entry name" value="DYP_PEROXIDASE"/>
    <property type="match status" value="1"/>
</dbReference>
<dbReference type="NCBIfam" id="TIGR01413">
    <property type="entry name" value="Dyp_perox_fam"/>
    <property type="match status" value="1"/>
</dbReference>
<keyword evidence="3" id="KW-0349">Heme</keyword>
<feature type="domain" description="Dyp-type peroxidase C-terminal" evidence="9">
    <location>
        <begin position="343"/>
        <end position="431"/>
    </location>
</feature>
<dbReference type="PANTHER" id="PTHR30521:SF4">
    <property type="entry name" value="DEFERROCHELATASE"/>
    <property type="match status" value="1"/>
</dbReference>
<dbReference type="InterPro" id="IPR048328">
    <property type="entry name" value="Dyp_perox_C"/>
</dbReference>
<evidence type="ECO:0000256" key="3">
    <source>
        <dbReference type="ARBA" id="ARBA00022617"/>
    </source>
</evidence>
<evidence type="ECO:0000259" key="10">
    <source>
        <dbReference type="Pfam" id="PF21105"/>
    </source>
</evidence>
<dbReference type="OrthoDB" id="3207336at2759"/>
<dbReference type="Pfam" id="PF21105">
    <property type="entry name" value="DyP_N"/>
    <property type="match status" value="1"/>
</dbReference>
<dbReference type="InterPro" id="IPR011008">
    <property type="entry name" value="Dimeric_a/b-barrel"/>
</dbReference>
<evidence type="ECO:0000256" key="1">
    <source>
        <dbReference type="ARBA" id="ARBA00001970"/>
    </source>
</evidence>
<name>A0A6A5YLZ7_9PLEO</name>
<reference evidence="11" key="1">
    <citation type="journal article" date="2020" name="Stud. Mycol.">
        <title>101 Dothideomycetes genomes: a test case for predicting lifestyles and emergence of pathogens.</title>
        <authorList>
            <person name="Haridas S."/>
            <person name="Albert R."/>
            <person name="Binder M."/>
            <person name="Bloem J."/>
            <person name="Labutti K."/>
            <person name="Salamov A."/>
            <person name="Andreopoulos B."/>
            <person name="Baker S."/>
            <person name="Barry K."/>
            <person name="Bills G."/>
            <person name="Bluhm B."/>
            <person name="Cannon C."/>
            <person name="Castanera R."/>
            <person name="Culley D."/>
            <person name="Daum C."/>
            <person name="Ezra D."/>
            <person name="Gonzalez J."/>
            <person name="Henrissat B."/>
            <person name="Kuo A."/>
            <person name="Liang C."/>
            <person name="Lipzen A."/>
            <person name="Lutzoni F."/>
            <person name="Magnuson J."/>
            <person name="Mondo S."/>
            <person name="Nolan M."/>
            <person name="Ohm R."/>
            <person name="Pangilinan J."/>
            <person name="Park H.-J."/>
            <person name="Ramirez L."/>
            <person name="Alfaro M."/>
            <person name="Sun H."/>
            <person name="Tritt A."/>
            <person name="Yoshinaga Y."/>
            <person name="Zwiers L.-H."/>
            <person name="Turgeon B."/>
            <person name="Goodwin S."/>
            <person name="Spatafora J."/>
            <person name="Crous P."/>
            <person name="Grigoriev I."/>
        </authorList>
    </citation>
    <scope>NUCLEOTIDE SEQUENCE</scope>
    <source>
        <strain evidence="11">CBS 627.86</strain>
    </source>
</reference>
<dbReference type="GO" id="GO:0004601">
    <property type="term" value="F:peroxidase activity"/>
    <property type="evidence" value="ECO:0007669"/>
    <property type="project" value="UniProtKB-KW"/>
</dbReference>
<evidence type="ECO:0000256" key="8">
    <source>
        <dbReference type="ARBA" id="ARBA00025737"/>
    </source>
</evidence>
<evidence type="ECO:0000313" key="11">
    <source>
        <dbReference type="EMBL" id="KAF2107993.1"/>
    </source>
</evidence>
<dbReference type="AlphaFoldDB" id="A0A6A5YLZ7"/>
<keyword evidence="7" id="KW-0408">Iron</keyword>
<comment type="similarity">
    <text evidence="8">Belongs to the DyP-type peroxidase family.</text>
</comment>
<accession>A0A6A5YLZ7</accession>
<evidence type="ECO:0000256" key="5">
    <source>
        <dbReference type="ARBA" id="ARBA00022729"/>
    </source>
</evidence>
<evidence type="ECO:0000256" key="6">
    <source>
        <dbReference type="ARBA" id="ARBA00023002"/>
    </source>
</evidence>
<comment type="cofactor">
    <cofactor evidence="1">
        <name>heme b</name>
        <dbReference type="ChEBI" id="CHEBI:60344"/>
    </cofactor>
</comment>
<dbReference type="GO" id="GO:0005829">
    <property type="term" value="C:cytosol"/>
    <property type="evidence" value="ECO:0007669"/>
    <property type="project" value="TreeGrafter"/>
</dbReference>
<keyword evidence="2" id="KW-0575">Peroxidase</keyword>
<gene>
    <name evidence="11" type="ORF">BDV96DRAFT_531454</name>
</gene>
<sequence length="507" mass="55734">MAGLPPLELKDIQGDVLVGLSKKTEIFHFFQIKDAKAFKPQLKNLVPHITTADKATGEKEEIKRFRVQRREKVEAGDANTAKAALSIVGVNISFSHLGLVQLIGEAKAKEINDDLFIGGQKKDAKDLHDRGKTDGDKFTPAWDAAFLKDIHGVILITGDSFDSVSQKLNEVKRVFSKDGVSSITDVATLAGDVRPGDQKGHEHFGYKDGISNPRVDVSSLPKALPGQTTIKQGVALLGRPGDDVAFKVGTPVVRPKWALDGSFLAFRKLPQLVPEFDKFLVNNAKTDVVNQSTPNVFDDFPDAPSATDILGARFVGRWKSGAPIRATPLADDLKLATDELRNNKFRFNKNSQEACPFAAHIRKMNPRKDVDQETGLNPHLILRRGIPFGPEVTSQEKVTNSTQHERGLYFVSYQSNLANGFSFLQKAWANNSGFPIGTTIVPGLDPLIGQEDLADPKDVRDMSGYDDDDVTKRLKFDRRWVESKGGEYFFSPSIPTLSEVLTTATPS</sequence>
<dbReference type="GO" id="GO:0046872">
    <property type="term" value="F:metal ion binding"/>
    <property type="evidence" value="ECO:0007669"/>
    <property type="project" value="UniProtKB-KW"/>
</dbReference>
<evidence type="ECO:0000313" key="12">
    <source>
        <dbReference type="Proteomes" id="UP000799770"/>
    </source>
</evidence>
<evidence type="ECO:0008006" key="13">
    <source>
        <dbReference type="Google" id="ProtNLM"/>
    </source>
</evidence>
<dbReference type="InterPro" id="IPR006314">
    <property type="entry name" value="Dyp_peroxidase"/>
</dbReference>
<evidence type="ECO:0000256" key="4">
    <source>
        <dbReference type="ARBA" id="ARBA00022723"/>
    </source>
</evidence>
<evidence type="ECO:0000256" key="2">
    <source>
        <dbReference type="ARBA" id="ARBA00022559"/>
    </source>
</evidence>
<proteinExistence type="inferred from homology"/>
<organism evidence="11 12">
    <name type="scientific">Lophiotrema nucula</name>
    <dbReference type="NCBI Taxonomy" id="690887"/>
    <lineage>
        <taxon>Eukaryota</taxon>
        <taxon>Fungi</taxon>
        <taxon>Dikarya</taxon>
        <taxon>Ascomycota</taxon>
        <taxon>Pezizomycotina</taxon>
        <taxon>Dothideomycetes</taxon>
        <taxon>Pleosporomycetidae</taxon>
        <taxon>Pleosporales</taxon>
        <taxon>Lophiotremataceae</taxon>
        <taxon>Lophiotrema</taxon>
    </lineage>
</organism>
<feature type="domain" description="DyP dimeric alpha+beta barrel" evidence="10">
    <location>
        <begin position="11"/>
        <end position="195"/>
    </location>
</feature>
<protein>
    <recommendedName>
        <fullName evidence="13">Dyp-type peroxidase</fullName>
    </recommendedName>
</protein>
<evidence type="ECO:0000256" key="7">
    <source>
        <dbReference type="ARBA" id="ARBA00023004"/>
    </source>
</evidence>
<dbReference type="InterPro" id="IPR049509">
    <property type="entry name" value="DyP_N"/>
</dbReference>
<evidence type="ECO:0000259" key="9">
    <source>
        <dbReference type="Pfam" id="PF20628"/>
    </source>
</evidence>
<dbReference type="SUPFAM" id="SSF54909">
    <property type="entry name" value="Dimeric alpha+beta barrel"/>
    <property type="match status" value="1"/>
</dbReference>
<keyword evidence="5" id="KW-0732">Signal</keyword>
<dbReference type="Pfam" id="PF20628">
    <property type="entry name" value="Dyp_perox_C"/>
    <property type="match status" value="1"/>
</dbReference>
<dbReference type="GO" id="GO:0020037">
    <property type="term" value="F:heme binding"/>
    <property type="evidence" value="ECO:0007669"/>
    <property type="project" value="InterPro"/>
</dbReference>
<dbReference type="Proteomes" id="UP000799770">
    <property type="component" value="Unassembled WGS sequence"/>
</dbReference>
<keyword evidence="4" id="KW-0479">Metal-binding</keyword>
<keyword evidence="12" id="KW-1185">Reference proteome</keyword>
<dbReference type="EMBL" id="ML977350">
    <property type="protein sequence ID" value="KAF2107993.1"/>
    <property type="molecule type" value="Genomic_DNA"/>
</dbReference>